<reference evidence="2 3" key="1">
    <citation type="submission" date="2019-01" db="EMBL/GenBank/DDBJ databases">
        <title>Ktedonosporobacter rubrisoli SCAWS-G2.</title>
        <authorList>
            <person name="Huang Y."/>
            <person name="Yan B."/>
        </authorList>
    </citation>
    <scope>NUCLEOTIDE SEQUENCE [LARGE SCALE GENOMIC DNA]</scope>
    <source>
        <strain evidence="2 3">SCAWS-G2</strain>
    </source>
</reference>
<dbReference type="Proteomes" id="UP000290365">
    <property type="component" value="Chromosome"/>
</dbReference>
<keyword evidence="3" id="KW-1185">Reference proteome</keyword>
<dbReference type="RefSeq" id="WP_129893746.1">
    <property type="nucleotide sequence ID" value="NZ_CP035758.1"/>
</dbReference>
<accession>A0A4P6K357</accession>
<protein>
    <submittedName>
        <fullName evidence="2">Uncharacterized protein</fullName>
    </submittedName>
</protein>
<organism evidence="2 3">
    <name type="scientific">Ktedonosporobacter rubrisoli</name>
    <dbReference type="NCBI Taxonomy" id="2509675"/>
    <lineage>
        <taxon>Bacteria</taxon>
        <taxon>Bacillati</taxon>
        <taxon>Chloroflexota</taxon>
        <taxon>Ktedonobacteria</taxon>
        <taxon>Ktedonobacterales</taxon>
        <taxon>Ktedonosporobacteraceae</taxon>
        <taxon>Ktedonosporobacter</taxon>
    </lineage>
</organism>
<name>A0A4P6K357_KTERU</name>
<dbReference type="EMBL" id="CP035758">
    <property type="protein sequence ID" value="QBD82677.1"/>
    <property type="molecule type" value="Genomic_DNA"/>
</dbReference>
<evidence type="ECO:0000313" key="2">
    <source>
        <dbReference type="EMBL" id="QBD82677.1"/>
    </source>
</evidence>
<evidence type="ECO:0000313" key="3">
    <source>
        <dbReference type="Proteomes" id="UP000290365"/>
    </source>
</evidence>
<feature type="transmembrane region" description="Helical" evidence="1">
    <location>
        <begin position="9"/>
        <end position="27"/>
    </location>
</feature>
<keyword evidence="1" id="KW-1133">Transmembrane helix</keyword>
<dbReference type="AlphaFoldDB" id="A0A4P6K357"/>
<feature type="transmembrane region" description="Helical" evidence="1">
    <location>
        <begin position="33"/>
        <end position="56"/>
    </location>
</feature>
<proteinExistence type="predicted"/>
<dbReference type="KEGG" id="kbs:EPA93_44605"/>
<keyword evidence="1" id="KW-0472">Membrane</keyword>
<sequence length="66" mass="7137">MKDEKAQSFPPSLALYFMATLAVLVYGISKENLLIICLACVMAAALQGPRVAKLLLKAINILCRGK</sequence>
<gene>
    <name evidence="2" type="ORF">EPA93_44605</name>
</gene>
<evidence type="ECO:0000256" key="1">
    <source>
        <dbReference type="SAM" id="Phobius"/>
    </source>
</evidence>
<keyword evidence="1" id="KW-0812">Transmembrane</keyword>